<keyword evidence="3" id="KW-0560">Oxidoreductase</keyword>
<feature type="region of interest" description="Disordered" evidence="1">
    <location>
        <begin position="28"/>
        <end position="66"/>
    </location>
</feature>
<dbReference type="InterPro" id="IPR000627">
    <property type="entry name" value="Intradiol_dOase_C"/>
</dbReference>
<evidence type="ECO:0000313" key="4">
    <source>
        <dbReference type="Proteomes" id="UP001151079"/>
    </source>
</evidence>
<dbReference type="EMBL" id="JAOZEW010000008">
    <property type="protein sequence ID" value="MCV9927877.1"/>
    <property type="molecule type" value="Genomic_DNA"/>
</dbReference>
<keyword evidence="3" id="KW-0223">Dioxygenase</keyword>
<dbReference type="Gene3D" id="2.60.130.10">
    <property type="entry name" value="Aromatic compound dioxygenase"/>
    <property type="match status" value="1"/>
</dbReference>
<sequence>MERKDFLRGLGLVGLGSLAIPMINSCSKDNEDSSSGSGTDSSTDSGSGGSSGSCTVTPSETAGPFPTKVPASLVSSNIVSDRTGVAFTMKIYIKNTNASCAALAGALVDVWHCDKDGYYSEYGGTSMQQADFTSVHFLRGRQTTDTNGLVLFTSIFPGWYQGRATHIHVHIYNASGKSLLVTQIAFPEGTGSAVALVNASTANGYTKGLNGYTYNATDNVFSDSVSEEMSTITGSVADGYVLTHTINVAG</sequence>
<dbReference type="PANTHER" id="PTHR34315:SF1">
    <property type="entry name" value="INTRADIOL RING-CLEAVAGE DIOXYGENASES DOMAIN-CONTAINING PROTEIN-RELATED"/>
    <property type="match status" value="1"/>
</dbReference>
<organism evidence="3 4">
    <name type="scientific">Flavobacterium shii</name>
    <dbReference type="NCBI Taxonomy" id="2987687"/>
    <lineage>
        <taxon>Bacteria</taxon>
        <taxon>Pseudomonadati</taxon>
        <taxon>Bacteroidota</taxon>
        <taxon>Flavobacteriia</taxon>
        <taxon>Flavobacteriales</taxon>
        <taxon>Flavobacteriaceae</taxon>
        <taxon>Flavobacterium</taxon>
    </lineage>
</organism>
<dbReference type="InterPro" id="IPR015889">
    <property type="entry name" value="Intradiol_dOase_core"/>
</dbReference>
<proteinExistence type="predicted"/>
<gene>
    <name evidence="3" type="ORF">OIU83_09450</name>
</gene>
<keyword evidence="4" id="KW-1185">Reference proteome</keyword>
<name>A0A9X2ZDQ6_9FLAO</name>
<dbReference type="GO" id="GO:0016702">
    <property type="term" value="F:oxidoreductase activity, acting on single donors with incorporation of molecular oxygen, incorporation of two atoms of oxygen"/>
    <property type="evidence" value="ECO:0007669"/>
    <property type="project" value="InterPro"/>
</dbReference>
<dbReference type="GO" id="GO:0008199">
    <property type="term" value="F:ferric iron binding"/>
    <property type="evidence" value="ECO:0007669"/>
    <property type="project" value="InterPro"/>
</dbReference>
<dbReference type="PANTHER" id="PTHR34315">
    <property type="match status" value="1"/>
</dbReference>
<protein>
    <submittedName>
        <fullName evidence="3">Intradiol ring-cleavage dioxygenase</fullName>
    </submittedName>
</protein>
<reference evidence="3" key="1">
    <citation type="submission" date="2022-10" db="EMBL/GenBank/DDBJ databases">
        <title>Two novel species of Flavobacterium.</title>
        <authorList>
            <person name="Liu Q."/>
            <person name="Xin Y.-H."/>
        </authorList>
    </citation>
    <scope>NUCLEOTIDE SEQUENCE</scope>
    <source>
        <strain evidence="3">LS1R49</strain>
    </source>
</reference>
<evidence type="ECO:0000256" key="1">
    <source>
        <dbReference type="SAM" id="MobiDB-lite"/>
    </source>
</evidence>
<feature type="compositionally biased region" description="Low complexity" evidence="1">
    <location>
        <begin position="33"/>
        <end position="45"/>
    </location>
</feature>
<dbReference type="SUPFAM" id="SSF49482">
    <property type="entry name" value="Aromatic compound dioxygenase"/>
    <property type="match status" value="1"/>
</dbReference>
<dbReference type="Pfam" id="PF00775">
    <property type="entry name" value="Dioxygenase_C"/>
    <property type="match status" value="1"/>
</dbReference>
<dbReference type="Proteomes" id="UP001151079">
    <property type="component" value="Unassembled WGS sequence"/>
</dbReference>
<evidence type="ECO:0000313" key="3">
    <source>
        <dbReference type="EMBL" id="MCV9927877.1"/>
    </source>
</evidence>
<comment type="caution">
    <text evidence="3">The sequence shown here is derived from an EMBL/GenBank/DDBJ whole genome shotgun (WGS) entry which is preliminary data.</text>
</comment>
<evidence type="ECO:0000259" key="2">
    <source>
        <dbReference type="Pfam" id="PF00775"/>
    </source>
</evidence>
<feature type="domain" description="Intradiol ring-cleavage dioxygenases" evidence="2">
    <location>
        <begin position="94"/>
        <end position="189"/>
    </location>
</feature>
<dbReference type="AlphaFoldDB" id="A0A9X2ZDQ6"/>
<accession>A0A9X2ZDQ6</accession>
<dbReference type="RefSeq" id="WP_264206009.1">
    <property type="nucleotide sequence ID" value="NZ_JAOZEW010000008.1"/>
</dbReference>